<organism evidence="1 2">
    <name type="scientific">Microbacterium candidum</name>
    <dbReference type="NCBI Taxonomy" id="3041922"/>
    <lineage>
        <taxon>Bacteria</taxon>
        <taxon>Bacillati</taxon>
        <taxon>Actinomycetota</taxon>
        <taxon>Actinomycetes</taxon>
        <taxon>Micrococcales</taxon>
        <taxon>Microbacteriaceae</taxon>
        <taxon>Microbacterium</taxon>
    </lineage>
</organism>
<proteinExistence type="predicted"/>
<accession>A0ABT7MWK1</accession>
<comment type="caution">
    <text evidence="1">The sequence shown here is derived from an EMBL/GenBank/DDBJ whole genome shotgun (WGS) entry which is preliminary data.</text>
</comment>
<dbReference type="Proteomes" id="UP001235064">
    <property type="component" value="Unassembled WGS sequence"/>
</dbReference>
<reference evidence="1 2" key="1">
    <citation type="submission" date="2023-06" db="EMBL/GenBank/DDBJ databases">
        <title>Microbacterium sp. nov., isolated from a waste landfill.</title>
        <authorList>
            <person name="Wen W."/>
        </authorList>
    </citation>
    <scope>NUCLEOTIDE SEQUENCE [LARGE SCALE GENOMIC DNA]</scope>
    <source>
        <strain evidence="1 2">ASV49</strain>
    </source>
</reference>
<keyword evidence="2" id="KW-1185">Reference proteome</keyword>
<gene>
    <name evidence="1" type="ORF">QSV35_05765</name>
</gene>
<dbReference type="EMBL" id="JASXSZ010000001">
    <property type="protein sequence ID" value="MDL9978829.1"/>
    <property type="molecule type" value="Genomic_DNA"/>
</dbReference>
<evidence type="ECO:0000313" key="2">
    <source>
        <dbReference type="Proteomes" id="UP001235064"/>
    </source>
</evidence>
<dbReference type="NCBIfam" id="TIGR04029">
    <property type="entry name" value="CMD_Avi_7170"/>
    <property type="match status" value="1"/>
</dbReference>
<protein>
    <submittedName>
        <fullName evidence="1">CMD domain protein</fullName>
    </submittedName>
</protein>
<sequence>MTDTIDTVLGIAPGDALDALRRRRPVTREQLQASHDALFSPVDDAAFPIAERHLVAAFATRLTADDALAAYYADHAPAALRDVVLAEAVASSAEGPFGHYREAGLVAESTDGPRYETIAHEALSERLAAALTHAHLLVFRPREADADALDRLLDAGWSVDGIVTLSQLVAFVAFQQRVAAGLTALARAGVRSIETEVAA</sequence>
<dbReference type="Gene3D" id="1.20.1290.10">
    <property type="entry name" value="AhpD-like"/>
    <property type="match status" value="1"/>
</dbReference>
<dbReference type="InterPro" id="IPR023982">
    <property type="entry name" value="CHP04029_CMD-like"/>
</dbReference>
<dbReference type="SUPFAM" id="SSF69118">
    <property type="entry name" value="AhpD-like"/>
    <property type="match status" value="1"/>
</dbReference>
<dbReference type="InterPro" id="IPR029032">
    <property type="entry name" value="AhpD-like"/>
</dbReference>
<dbReference type="RefSeq" id="WP_286287578.1">
    <property type="nucleotide sequence ID" value="NZ_JASXSZ010000001.1"/>
</dbReference>
<name>A0ABT7MWK1_9MICO</name>
<evidence type="ECO:0000313" key="1">
    <source>
        <dbReference type="EMBL" id="MDL9978829.1"/>
    </source>
</evidence>